<name>A0A401PR30_SCYTO</name>
<dbReference type="STRING" id="75743.A0A401PR30"/>
<comment type="caution">
    <text evidence="1">The sequence shown here is derived from an EMBL/GenBank/DDBJ whole genome shotgun (WGS) entry which is preliminary data.</text>
</comment>
<feature type="non-terminal residue" evidence="1">
    <location>
        <position position="1"/>
    </location>
</feature>
<accession>A0A401PR30</accession>
<sequence>VIGSIAGSLVLLLPETKGLTLPDTIEDVENISRPKKKILKTHYQPVDLHSTDIKDPTSVKMIAEA</sequence>
<dbReference type="OrthoDB" id="5141738at2759"/>
<evidence type="ECO:0000313" key="2">
    <source>
        <dbReference type="Proteomes" id="UP000288216"/>
    </source>
</evidence>
<keyword evidence="2" id="KW-1185">Reference proteome</keyword>
<organism evidence="1 2">
    <name type="scientific">Scyliorhinus torazame</name>
    <name type="common">Cloudy catshark</name>
    <name type="synonym">Catulus torazame</name>
    <dbReference type="NCBI Taxonomy" id="75743"/>
    <lineage>
        <taxon>Eukaryota</taxon>
        <taxon>Metazoa</taxon>
        <taxon>Chordata</taxon>
        <taxon>Craniata</taxon>
        <taxon>Vertebrata</taxon>
        <taxon>Chondrichthyes</taxon>
        <taxon>Elasmobranchii</taxon>
        <taxon>Galeomorphii</taxon>
        <taxon>Galeoidea</taxon>
        <taxon>Carcharhiniformes</taxon>
        <taxon>Scyliorhinidae</taxon>
        <taxon>Scyliorhinus</taxon>
    </lineage>
</organism>
<reference evidence="1 2" key="1">
    <citation type="journal article" date="2018" name="Nat. Ecol. Evol.">
        <title>Shark genomes provide insights into elasmobranch evolution and the origin of vertebrates.</title>
        <authorList>
            <person name="Hara Y"/>
            <person name="Yamaguchi K"/>
            <person name="Onimaru K"/>
            <person name="Kadota M"/>
            <person name="Koyanagi M"/>
            <person name="Keeley SD"/>
            <person name="Tatsumi K"/>
            <person name="Tanaka K"/>
            <person name="Motone F"/>
            <person name="Kageyama Y"/>
            <person name="Nozu R"/>
            <person name="Adachi N"/>
            <person name="Nishimura O"/>
            <person name="Nakagawa R"/>
            <person name="Tanegashima C"/>
            <person name="Kiyatake I"/>
            <person name="Matsumoto R"/>
            <person name="Murakumo K"/>
            <person name="Nishida K"/>
            <person name="Terakita A"/>
            <person name="Kuratani S"/>
            <person name="Sato K"/>
            <person name="Hyodo S Kuraku.S."/>
        </authorList>
    </citation>
    <scope>NUCLEOTIDE SEQUENCE [LARGE SCALE GENOMIC DNA]</scope>
</reference>
<dbReference type="Proteomes" id="UP000288216">
    <property type="component" value="Unassembled WGS sequence"/>
</dbReference>
<evidence type="ECO:0008006" key="3">
    <source>
        <dbReference type="Google" id="ProtNLM"/>
    </source>
</evidence>
<proteinExistence type="predicted"/>
<gene>
    <name evidence="1" type="ORF">scyTo_0016439</name>
</gene>
<dbReference type="AlphaFoldDB" id="A0A401PR30"/>
<dbReference type="EMBL" id="BFAA01009932">
    <property type="protein sequence ID" value="GCB75572.1"/>
    <property type="molecule type" value="Genomic_DNA"/>
</dbReference>
<protein>
    <recommendedName>
        <fullName evidence="3">Major facilitator superfamily (MFS) profile domain-containing protein</fullName>
    </recommendedName>
</protein>
<evidence type="ECO:0000313" key="1">
    <source>
        <dbReference type="EMBL" id="GCB75572.1"/>
    </source>
</evidence>